<proteinExistence type="predicted"/>
<feature type="compositionally biased region" description="Polar residues" evidence="1">
    <location>
        <begin position="606"/>
        <end position="616"/>
    </location>
</feature>
<evidence type="ECO:0000313" key="3">
    <source>
        <dbReference type="Proteomes" id="UP000623467"/>
    </source>
</evidence>
<feature type="region of interest" description="Disordered" evidence="1">
    <location>
        <begin position="371"/>
        <end position="399"/>
    </location>
</feature>
<comment type="caution">
    <text evidence="2">The sequence shown here is derived from an EMBL/GenBank/DDBJ whole genome shotgun (WGS) entry which is preliminary data.</text>
</comment>
<feature type="region of interest" description="Disordered" evidence="1">
    <location>
        <begin position="505"/>
        <end position="633"/>
    </location>
</feature>
<dbReference type="EMBL" id="JACAZH010000005">
    <property type="protein sequence ID" value="KAF7367743.1"/>
    <property type="molecule type" value="Genomic_DNA"/>
</dbReference>
<keyword evidence="3" id="KW-1185">Reference proteome</keyword>
<feature type="compositionally biased region" description="Basic and acidic residues" evidence="1">
    <location>
        <begin position="620"/>
        <end position="633"/>
    </location>
</feature>
<name>A0A8H6YV87_9AGAR</name>
<protein>
    <submittedName>
        <fullName evidence="2">Uncharacterized protein</fullName>
    </submittedName>
</protein>
<feature type="compositionally biased region" description="Polar residues" evidence="1">
    <location>
        <begin position="180"/>
        <end position="198"/>
    </location>
</feature>
<feature type="region of interest" description="Disordered" evidence="1">
    <location>
        <begin position="223"/>
        <end position="257"/>
    </location>
</feature>
<feature type="compositionally biased region" description="Basic and acidic residues" evidence="1">
    <location>
        <begin position="118"/>
        <end position="127"/>
    </location>
</feature>
<gene>
    <name evidence="2" type="ORF">MSAN_00838200</name>
</gene>
<organism evidence="2 3">
    <name type="scientific">Mycena sanguinolenta</name>
    <dbReference type="NCBI Taxonomy" id="230812"/>
    <lineage>
        <taxon>Eukaryota</taxon>
        <taxon>Fungi</taxon>
        <taxon>Dikarya</taxon>
        <taxon>Basidiomycota</taxon>
        <taxon>Agaricomycotina</taxon>
        <taxon>Agaricomycetes</taxon>
        <taxon>Agaricomycetidae</taxon>
        <taxon>Agaricales</taxon>
        <taxon>Marasmiineae</taxon>
        <taxon>Mycenaceae</taxon>
        <taxon>Mycena</taxon>
    </lineage>
</organism>
<feature type="compositionally biased region" description="Low complexity" evidence="1">
    <location>
        <begin position="223"/>
        <end position="250"/>
    </location>
</feature>
<feature type="compositionally biased region" description="Low complexity" evidence="1">
    <location>
        <begin position="162"/>
        <end position="179"/>
    </location>
</feature>
<dbReference type="AlphaFoldDB" id="A0A8H6YV87"/>
<dbReference type="OrthoDB" id="3269282at2759"/>
<reference evidence="2" key="1">
    <citation type="submission" date="2020-05" db="EMBL/GenBank/DDBJ databases">
        <title>Mycena genomes resolve the evolution of fungal bioluminescence.</title>
        <authorList>
            <person name="Tsai I.J."/>
        </authorList>
    </citation>
    <scope>NUCLEOTIDE SEQUENCE</scope>
    <source>
        <strain evidence="2">160909Yilan</strain>
    </source>
</reference>
<accession>A0A8H6YV87</accession>
<feature type="region of interest" description="Disordered" evidence="1">
    <location>
        <begin position="150"/>
        <end position="209"/>
    </location>
</feature>
<evidence type="ECO:0000256" key="1">
    <source>
        <dbReference type="SAM" id="MobiDB-lite"/>
    </source>
</evidence>
<sequence>MTTTTMTTTRTYTPTATPMSISLSPSISSSVSGSASVSASTSISTTTVPTGKTTTVSRVRFDAECILIPELGYSYSSKRPRMVTKSYSLPLWKRGRDEEDVVLKVALPSFKSRKPSSRSRERNRDASRSPPAITPTLPSCLRAPTIAFASDSASSRPPPSPSASASPSFSSLAAEESAPITASASTCASDTQAPTASSERLPPMHSPPLAALPAIYTSPIVSPSELASTSSPPLSSSPSTSAAPLSSSPPNTYVNPHNAQLQTVPLRPCCPECVANAKMDVQEEAFSRGALRVRRRGAAFGHGTGIGGGALFEAARRGGFLDMASPPTPVSPGFAGPGGQDPLGGRGEGSQLISGTGLAQVNRLVAELEERRLRTSRSATPTPPVSPTEPTATGRASPSLLGPALARIADPLPETQASATAHKRDAAVHAHGYGDLLVPGDALAHPGSGRASPLLPLGIAVDEVDKVRRKRSESEFGSGVLGGADAVLEALSGMDEVVIDLDDADTEGEGESGEGGGGGTSPTILHDRTITSSPTGSLASLAISPSATTPASSVPGIPASAPPASTSFPSSSSFPTFLSANPKRRSFNAPVRGYADDDDADLFPLPSSSRAATPSSVGDAPREPDTESRGEQE</sequence>
<dbReference type="Proteomes" id="UP000623467">
    <property type="component" value="Unassembled WGS sequence"/>
</dbReference>
<evidence type="ECO:0000313" key="2">
    <source>
        <dbReference type="EMBL" id="KAF7367743.1"/>
    </source>
</evidence>
<feature type="compositionally biased region" description="Low complexity" evidence="1">
    <location>
        <begin position="537"/>
        <end position="580"/>
    </location>
</feature>
<feature type="region of interest" description="Disordered" evidence="1">
    <location>
        <begin position="111"/>
        <end position="138"/>
    </location>
</feature>